<evidence type="ECO:0000256" key="2">
    <source>
        <dbReference type="ARBA" id="ARBA00022692"/>
    </source>
</evidence>
<evidence type="ECO:0000313" key="8">
    <source>
        <dbReference type="EMBL" id="PWY68668.1"/>
    </source>
</evidence>
<feature type="transmembrane region" description="Helical" evidence="5">
    <location>
        <begin position="160"/>
        <end position="182"/>
    </location>
</feature>
<dbReference type="Gene3D" id="1.20.1250.20">
    <property type="entry name" value="MFS general substrate transporter like domains"/>
    <property type="match status" value="1"/>
</dbReference>
<feature type="chain" id="PRO_5016399390" evidence="6">
    <location>
        <begin position="23"/>
        <end position="497"/>
    </location>
</feature>
<feature type="transmembrane region" description="Helical" evidence="5">
    <location>
        <begin position="42"/>
        <end position="60"/>
    </location>
</feature>
<feature type="transmembrane region" description="Helical" evidence="5">
    <location>
        <begin position="133"/>
        <end position="154"/>
    </location>
</feature>
<evidence type="ECO:0000256" key="4">
    <source>
        <dbReference type="ARBA" id="ARBA00023136"/>
    </source>
</evidence>
<name>A0A317V6J4_9EURO</name>
<keyword evidence="3 5" id="KW-1133">Transmembrane helix</keyword>
<gene>
    <name evidence="8" type="ORF">BO70DRAFT_417284</name>
</gene>
<feature type="transmembrane region" description="Helical" evidence="5">
    <location>
        <begin position="225"/>
        <end position="248"/>
    </location>
</feature>
<feature type="signal peptide" evidence="6">
    <location>
        <begin position="1"/>
        <end position="22"/>
    </location>
</feature>
<evidence type="ECO:0000259" key="7">
    <source>
        <dbReference type="PROSITE" id="PS50850"/>
    </source>
</evidence>
<keyword evidence="6" id="KW-0732">Signal</keyword>
<feature type="transmembrane region" description="Helical" evidence="5">
    <location>
        <begin position="335"/>
        <end position="353"/>
    </location>
</feature>
<comment type="subcellular location">
    <subcellularLocation>
        <location evidence="1">Membrane</location>
        <topology evidence="1">Multi-pass membrane protein</topology>
    </subcellularLocation>
</comment>
<dbReference type="Gene3D" id="1.20.1720.10">
    <property type="entry name" value="Multidrug resistance protein D"/>
    <property type="match status" value="1"/>
</dbReference>
<feature type="transmembrane region" description="Helical" evidence="5">
    <location>
        <begin position="474"/>
        <end position="490"/>
    </location>
</feature>
<dbReference type="OrthoDB" id="440553at2759"/>
<proteinExistence type="predicted"/>
<feature type="domain" description="Major facilitator superfamily (MFS) profile" evidence="7">
    <location>
        <begin position="7"/>
        <end position="497"/>
    </location>
</feature>
<feature type="transmembrane region" description="Helical" evidence="5">
    <location>
        <begin position="99"/>
        <end position="121"/>
    </location>
</feature>
<evidence type="ECO:0000256" key="6">
    <source>
        <dbReference type="SAM" id="SignalP"/>
    </source>
</evidence>
<dbReference type="PANTHER" id="PTHR23501">
    <property type="entry name" value="MAJOR FACILITATOR SUPERFAMILY"/>
    <property type="match status" value="1"/>
</dbReference>
<feature type="transmembrane region" description="Helical" evidence="5">
    <location>
        <begin position="194"/>
        <end position="213"/>
    </location>
</feature>
<dbReference type="GO" id="GO:0022857">
    <property type="term" value="F:transmembrane transporter activity"/>
    <property type="evidence" value="ECO:0007669"/>
    <property type="project" value="InterPro"/>
</dbReference>
<dbReference type="PROSITE" id="PS50850">
    <property type="entry name" value="MFS"/>
    <property type="match status" value="1"/>
</dbReference>
<evidence type="ECO:0000256" key="1">
    <source>
        <dbReference type="ARBA" id="ARBA00004141"/>
    </source>
</evidence>
<keyword evidence="9" id="KW-1185">Reference proteome</keyword>
<dbReference type="GeneID" id="37069647"/>
<dbReference type="InterPro" id="IPR011701">
    <property type="entry name" value="MFS"/>
</dbReference>
<dbReference type="Proteomes" id="UP000247233">
    <property type="component" value="Unassembled WGS sequence"/>
</dbReference>
<organism evidence="8 9">
    <name type="scientific">Aspergillus heteromorphus CBS 117.55</name>
    <dbReference type="NCBI Taxonomy" id="1448321"/>
    <lineage>
        <taxon>Eukaryota</taxon>
        <taxon>Fungi</taxon>
        <taxon>Dikarya</taxon>
        <taxon>Ascomycota</taxon>
        <taxon>Pezizomycotina</taxon>
        <taxon>Eurotiomycetes</taxon>
        <taxon>Eurotiomycetidae</taxon>
        <taxon>Eurotiales</taxon>
        <taxon>Aspergillaceae</taxon>
        <taxon>Aspergillus</taxon>
        <taxon>Aspergillus subgen. Circumdati</taxon>
    </lineage>
</organism>
<feature type="transmembrane region" description="Helical" evidence="5">
    <location>
        <begin position="269"/>
        <end position="288"/>
    </location>
</feature>
<dbReference type="PANTHER" id="PTHR23501:SF43">
    <property type="entry name" value="MULTIDRUG TRANSPORTER, PUTATIVE (AFU_ORTHOLOGUE AFUA_6G03040)-RELATED"/>
    <property type="match status" value="1"/>
</dbReference>
<dbReference type="InterPro" id="IPR020846">
    <property type="entry name" value="MFS_dom"/>
</dbReference>
<dbReference type="GO" id="GO:0005886">
    <property type="term" value="C:plasma membrane"/>
    <property type="evidence" value="ECO:0007669"/>
    <property type="project" value="TreeGrafter"/>
</dbReference>
<feature type="transmembrane region" description="Helical" evidence="5">
    <location>
        <begin position="308"/>
        <end position="328"/>
    </location>
</feature>
<reference evidence="8 9" key="1">
    <citation type="submission" date="2016-12" db="EMBL/GenBank/DDBJ databases">
        <title>The genomes of Aspergillus section Nigri reveals drivers in fungal speciation.</title>
        <authorList>
            <consortium name="DOE Joint Genome Institute"/>
            <person name="Vesth T.C."/>
            <person name="Nybo J."/>
            <person name="Theobald S."/>
            <person name="Brandl J."/>
            <person name="Frisvad J.C."/>
            <person name="Nielsen K.F."/>
            <person name="Lyhne E.K."/>
            <person name="Kogle M.E."/>
            <person name="Kuo A."/>
            <person name="Riley R."/>
            <person name="Clum A."/>
            <person name="Nolan M."/>
            <person name="Lipzen A."/>
            <person name="Salamov A."/>
            <person name="Henrissat B."/>
            <person name="Wiebenga A."/>
            <person name="De Vries R.P."/>
            <person name="Grigoriev I.V."/>
            <person name="Mortensen U.H."/>
            <person name="Andersen M.R."/>
            <person name="Baker S.E."/>
        </authorList>
    </citation>
    <scope>NUCLEOTIDE SEQUENCE [LARGE SCALE GENOMIC DNA]</scope>
    <source>
        <strain evidence="8 9">CBS 117.55</strain>
    </source>
</reference>
<keyword evidence="2 5" id="KW-0812">Transmembrane</keyword>
<dbReference type="AlphaFoldDB" id="A0A317V6J4"/>
<evidence type="ECO:0000256" key="3">
    <source>
        <dbReference type="ARBA" id="ARBA00022989"/>
    </source>
</evidence>
<evidence type="ECO:0000256" key="5">
    <source>
        <dbReference type="SAM" id="Phobius"/>
    </source>
</evidence>
<comment type="caution">
    <text evidence="8">The sequence shown here is derived from an EMBL/GenBank/DDBJ whole genome shotgun (WGS) entry which is preliminary data.</text>
</comment>
<feature type="transmembrane region" description="Helical" evidence="5">
    <location>
        <begin position="408"/>
        <end position="427"/>
    </location>
</feature>
<dbReference type="Pfam" id="PF07690">
    <property type="entry name" value="MFS_1"/>
    <property type="match status" value="1"/>
</dbReference>
<dbReference type="RefSeq" id="XP_025395378.1">
    <property type="nucleotide sequence ID" value="XM_025547410.1"/>
</dbReference>
<dbReference type="EMBL" id="MSFL01000035">
    <property type="protein sequence ID" value="PWY68668.1"/>
    <property type="molecule type" value="Genomic_DNA"/>
</dbReference>
<dbReference type="SUPFAM" id="SSF103473">
    <property type="entry name" value="MFS general substrate transporter"/>
    <property type="match status" value="2"/>
</dbReference>
<accession>A0A317V6J4</accession>
<feature type="transmembrane region" description="Helical" evidence="5">
    <location>
        <begin position="365"/>
        <end position="387"/>
    </location>
</feature>
<sequence>MGGGVFLHASLLFGLMLSVMDGSLVATALVTIGDHFQDFRRIQWVVLSYLLAYLAFTLVLPRISDIIGRKWAVVTSLVIITAASIGCGCSQTLEQLIAFRALQGIGGSGLYSLALIVIIDITPNEKIPLMSGLLGIVFAVSSVLAPTIGGVISTHSTWRWVFWFNIPCGGLILIIMLLVCPTIHTPGNITWRQLDVLGCALYLAASVLAILALQEAGAASFAWDSAAFIVCFVVAGLATCALAAWVVFLSHRQRSVAPLFPARILGHRAMLMTILASVLNGYVFYTVLIELPERFQIVNGKTPQTAGIYLLAMSGASAIGSGLGGFLARRTWSGFFTLNAGCGFVLLGAGLLYTVGFSHFVPGRLFGYEVLIGFGFGIIFSSSVMIVKMHARPEDSAPAQGLVAQSRVLGGNIGLAIATVILNQHLVSDLQGILSDSQLNDLRHSLTAIRSLDPHDVEAVRASFADAFHSQMEVSMFVAAAALLAALCTWKRYPSDS</sequence>
<dbReference type="VEuPathDB" id="FungiDB:BO70DRAFT_417284"/>
<dbReference type="InterPro" id="IPR036259">
    <property type="entry name" value="MFS_trans_sf"/>
</dbReference>
<feature type="transmembrane region" description="Helical" evidence="5">
    <location>
        <begin position="72"/>
        <end position="93"/>
    </location>
</feature>
<dbReference type="PRINTS" id="PR01036">
    <property type="entry name" value="TCRTETB"/>
</dbReference>
<keyword evidence="4 5" id="KW-0472">Membrane</keyword>
<protein>
    <submittedName>
        <fullName evidence="8">MFS general substrate transporter</fullName>
    </submittedName>
</protein>
<evidence type="ECO:0000313" key="9">
    <source>
        <dbReference type="Proteomes" id="UP000247233"/>
    </source>
</evidence>